<evidence type="ECO:0000313" key="7">
    <source>
        <dbReference type="EMBL" id="KAL2091213.1"/>
    </source>
</evidence>
<feature type="domain" description="FUZ/MON1/HPS1 first Longin" evidence="4">
    <location>
        <begin position="126"/>
        <end position="247"/>
    </location>
</feature>
<feature type="domain" description="FUZ/MON1/HPS1 second Longin" evidence="5">
    <location>
        <begin position="287"/>
        <end position="384"/>
    </location>
</feature>
<feature type="region of interest" description="Disordered" evidence="3">
    <location>
        <begin position="1"/>
        <end position="118"/>
    </location>
</feature>
<comment type="similarity">
    <text evidence="1 2">Belongs to the MON1/SAND family.</text>
</comment>
<evidence type="ECO:0000259" key="4">
    <source>
        <dbReference type="Pfam" id="PF19036"/>
    </source>
</evidence>
<dbReference type="Proteomes" id="UP001591681">
    <property type="component" value="Unassembled WGS sequence"/>
</dbReference>
<feature type="domain" description="FUZ/MON1/HPS1 third Longin" evidence="6">
    <location>
        <begin position="414"/>
        <end position="514"/>
    </location>
</feature>
<dbReference type="AlphaFoldDB" id="A0ABD1JWE9"/>
<dbReference type="InterPro" id="IPR043972">
    <property type="entry name" value="FUZ/MON1/HPS1_longin_1"/>
</dbReference>
<gene>
    <name evidence="7" type="ORF">ACEWY4_013476</name>
</gene>
<reference evidence="7 8" key="1">
    <citation type="submission" date="2024-09" db="EMBL/GenBank/DDBJ databases">
        <title>A chromosome-level genome assembly of Gray's grenadier anchovy, Coilia grayii.</title>
        <authorList>
            <person name="Fu Z."/>
        </authorList>
    </citation>
    <scope>NUCLEOTIDE SEQUENCE [LARGE SCALE GENOMIC DNA]</scope>
    <source>
        <strain evidence="7">G4</strain>
        <tissue evidence="7">Muscle</tissue>
    </source>
</reference>
<dbReference type="InterPro" id="IPR043970">
    <property type="entry name" value="FUZ/MON1/HPS1_longin_3"/>
</dbReference>
<dbReference type="PANTHER" id="PTHR13027:SF14">
    <property type="entry name" value="VACUOLAR FUSION PROTEIN MON1 HOMOLOG A"/>
    <property type="match status" value="1"/>
</dbReference>
<evidence type="ECO:0000256" key="2">
    <source>
        <dbReference type="RuleBase" id="RU367048"/>
    </source>
</evidence>
<organism evidence="7 8">
    <name type="scientific">Coilia grayii</name>
    <name type="common">Gray's grenadier anchovy</name>
    <dbReference type="NCBI Taxonomy" id="363190"/>
    <lineage>
        <taxon>Eukaryota</taxon>
        <taxon>Metazoa</taxon>
        <taxon>Chordata</taxon>
        <taxon>Craniata</taxon>
        <taxon>Vertebrata</taxon>
        <taxon>Euteleostomi</taxon>
        <taxon>Actinopterygii</taxon>
        <taxon>Neopterygii</taxon>
        <taxon>Teleostei</taxon>
        <taxon>Clupei</taxon>
        <taxon>Clupeiformes</taxon>
        <taxon>Clupeoidei</taxon>
        <taxon>Engraulidae</taxon>
        <taxon>Coilinae</taxon>
        <taxon>Coilia</taxon>
    </lineage>
</organism>
<dbReference type="PANTHER" id="PTHR13027">
    <property type="entry name" value="SAND PROTEIN-RELATED"/>
    <property type="match status" value="1"/>
</dbReference>
<comment type="caution">
    <text evidence="7">The sequence shown here is derived from an EMBL/GenBank/DDBJ whole genome shotgun (WGS) entry which is preliminary data.</text>
</comment>
<dbReference type="Pfam" id="PF19037">
    <property type="entry name" value="Fuz_longin_2"/>
    <property type="match status" value="1"/>
</dbReference>
<dbReference type="Pfam" id="PF19038">
    <property type="entry name" value="Fuz_longin_3"/>
    <property type="match status" value="1"/>
</dbReference>
<sequence>MAADVDRQLWESTNGSLSIEPVCSDRADSPAPGLVSGTEPGAGQETAMFAHTESFEDLTADTEGAGLEPQEREASLQEGRGEDEEEPREECAVIGRQQQEGGREGGVRDKDKDEDVTSDAWRAHRKHVFVLSEAGKPIYSRYGSEEALSSTMGVMMALVSFVQSGDNTIRSIQGDGYRVVFLRRSPLVLVGVSRGSQSAGQLLRELQYVYLGIVSLLSATQLQRVFAHRQSYDLRRLLSGSEHLTGSLLRLLERDPGPLLSAVACLPLPGPARDRVSACLRQARAPPLTFSLLLAGTRLVSLVRRRDLHLHHLDLHLLANMAASCSAFREAEGWTPVCLPKLNAAGFFHAHVSFPLPGTPLCLLLLSTEREAFFELSACKQRFLELLHKRNALLGLQEALSCPTYSVALVGVPELRHFVYKSRSSGLYTSPELEGPYSSDEEQERLMCLYQQLHSRLHHPTRPLSSIYHTTHTHNLYAKVTSGFELYLCFSALGTKAIAEAAVSKLLKWIRKEEDRLFILNPLTY</sequence>
<keyword evidence="8" id="KW-1185">Reference proteome</keyword>
<name>A0ABD1JWE9_9TELE</name>
<accession>A0ABD1JWE9</accession>
<dbReference type="Pfam" id="PF19036">
    <property type="entry name" value="Fuz_longin_1"/>
    <property type="match status" value="1"/>
</dbReference>
<dbReference type="InterPro" id="IPR043971">
    <property type="entry name" value="FUZ/MON1/HPS1_longin_2"/>
</dbReference>
<evidence type="ECO:0000256" key="3">
    <source>
        <dbReference type="SAM" id="MobiDB-lite"/>
    </source>
</evidence>
<proteinExistence type="inferred from homology"/>
<evidence type="ECO:0000259" key="5">
    <source>
        <dbReference type="Pfam" id="PF19037"/>
    </source>
</evidence>
<dbReference type="PRINTS" id="PR01546">
    <property type="entry name" value="YEAST73DUF"/>
</dbReference>
<comment type="function">
    <text evidence="2">Plays an important role in membrane trafficking through the secretory apparatus.</text>
</comment>
<dbReference type="EMBL" id="JBHFQA010000011">
    <property type="protein sequence ID" value="KAL2091213.1"/>
    <property type="molecule type" value="Genomic_DNA"/>
</dbReference>
<evidence type="ECO:0000259" key="6">
    <source>
        <dbReference type="Pfam" id="PF19038"/>
    </source>
</evidence>
<dbReference type="GO" id="GO:0006623">
    <property type="term" value="P:protein targeting to vacuole"/>
    <property type="evidence" value="ECO:0007669"/>
    <property type="project" value="UniProtKB-UniRule"/>
</dbReference>
<evidence type="ECO:0000256" key="1">
    <source>
        <dbReference type="ARBA" id="ARBA00008968"/>
    </source>
</evidence>
<dbReference type="InterPro" id="IPR004353">
    <property type="entry name" value="Mon1"/>
</dbReference>
<protein>
    <recommendedName>
        <fullName evidence="2">Vacuolar fusion protein MON1 homolog</fullName>
    </recommendedName>
</protein>
<feature type="compositionally biased region" description="Basic and acidic residues" evidence="3">
    <location>
        <begin position="101"/>
        <end position="115"/>
    </location>
</feature>
<evidence type="ECO:0000313" key="8">
    <source>
        <dbReference type="Proteomes" id="UP001591681"/>
    </source>
</evidence>